<feature type="transmembrane region" description="Helical" evidence="9">
    <location>
        <begin position="91"/>
        <end position="120"/>
    </location>
</feature>
<dbReference type="GeneID" id="100681323"/>
<evidence type="ECO:0000256" key="6">
    <source>
        <dbReference type="ARBA" id="ARBA00023170"/>
    </source>
</evidence>
<gene>
    <name evidence="11" type="primary">LOC100681323</name>
</gene>
<accession>F6YBW6</accession>
<feature type="transmembrane region" description="Helical" evidence="9">
    <location>
        <begin position="140"/>
        <end position="164"/>
    </location>
</feature>
<reference evidence="11 12" key="1">
    <citation type="journal article" date="2008" name="Nature">
        <title>Genome analysis of the platypus reveals unique signatures of evolution.</title>
        <authorList>
            <person name="Warren W.C."/>
            <person name="Hillier L.W."/>
            <person name="Marshall Graves J.A."/>
            <person name="Birney E."/>
            <person name="Ponting C.P."/>
            <person name="Grutzner F."/>
            <person name="Belov K."/>
            <person name="Miller W."/>
            <person name="Clarke L."/>
            <person name="Chinwalla A.T."/>
            <person name="Yang S.P."/>
            <person name="Heger A."/>
            <person name="Locke D.P."/>
            <person name="Miethke P."/>
            <person name="Waters P.D."/>
            <person name="Veyrunes F."/>
            <person name="Fulton L."/>
            <person name="Fulton B."/>
            <person name="Graves T."/>
            <person name="Wallis J."/>
            <person name="Puente X.S."/>
            <person name="Lopez-Otin C."/>
            <person name="Ordonez G.R."/>
            <person name="Eichler E.E."/>
            <person name="Chen L."/>
            <person name="Cheng Z."/>
            <person name="Deakin J.E."/>
            <person name="Alsop A."/>
            <person name="Thompson K."/>
            <person name="Kirby P."/>
            <person name="Papenfuss A.T."/>
            <person name="Wakefield M.J."/>
            <person name="Olender T."/>
            <person name="Lancet D."/>
            <person name="Huttley G.A."/>
            <person name="Smit A.F."/>
            <person name="Pask A."/>
            <person name="Temple-Smith P."/>
            <person name="Batzer M.A."/>
            <person name="Walker J.A."/>
            <person name="Konkel M.K."/>
            <person name="Harris R.S."/>
            <person name="Whittington C.M."/>
            <person name="Wong E.S."/>
            <person name="Gemmell N.J."/>
            <person name="Buschiazzo E."/>
            <person name="Vargas Jentzsch I.M."/>
            <person name="Merkel A."/>
            <person name="Schmitz J."/>
            <person name="Zemann A."/>
            <person name="Churakov G."/>
            <person name="Kriegs J.O."/>
            <person name="Brosius J."/>
            <person name="Murchison E.P."/>
            <person name="Sachidanandam R."/>
            <person name="Smith C."/>
            <person name="Hannon G.J."/>
            <person name="Tsend-Ayush E."/>
            <person name="McMillan D."/>
            <person name="Attenborough R."/>
            <person name="Rens W."/>
            <person name="Ferguson-Smith M."/>
            <person name="Lefevre C.M."/>
            <person name="Sharp J.A."/>
            <person name="Nicholas K.R."/>
            <person name="Ray D.A."/>
            <person name="Kube M."/>
            <person name="Reinhardt R."/>
            <person name="Pringle T.H."/>
            <person name="Taylor J."/>
            <person name="Jones R.C."/>
            <person name="Nixon B."/>
            <person name="Dacheux J.L."/>
            <person name="Niwa H."/>
            <person name="Sekita Y."/>
            <person name="Huang X."/>
            <person name="Stark A."/>
            <person name="Kheradpour P."/>
            <person name="Kellis M."/>
            <person name="Flicek P."/>
            <person name="Chen Y."/>
            <person name="Webber C."/>
            <person name="Hardison R."/>
            <person name="Nelson J."/>
            <person name="Hallsworth-Pepin K."/>
            <person name="Delehaunty K."/>
            <person name="Markovic C."/>
            <person name="Minx P."/>
            <person name="Feng Y."/>
            <person name="Kremitzki C."/>
            <person name="Mitreva M."/>
            <person name="Glasscock J."/>
            <person name="Wylie T."/>
            <person name="Wohldmann P."/>
            <person name="Thiru P."/>
            <person name="Nhan M.N."/>
            <person name="Pohl C.S."/>
            <person name="Smith S.M."/>
            <person name="Hou S."/>
            <person name="Nefedov M."/>
            <person name="de Jong P.J."/>
            <person name="Renfree M.B."/>
            <person name="Mardis E.R."/>
            <person name="Wilson R.K."/>
        </authorList>
    </citation>
    <scope>NUCLEOTIDE SEQUENCE [LARGE SCALE GENOMIC DNA]</scope>
    <source>
        <strain evidence="11 12">Glennie</strain>
    </source>
</reference>
<comment type="subcellular location">
    <subcellularLocation>
        <location evidence="9">Cell membrane</location>
        <topology evidence="9">Multi-pass membrane protein</topology>
    </subcellularLocation>
    <subcellularLocation>
        <location evidence="1">Membrane</location>
        <topology evidence="1">Multi-pass membrane protein</topology>
    </subcellularLocation>
</comment>
<keyword evidence="4 8" id="KW-0297">G-protein coupled receptor</keyword>
<reference evidence="11" key="2">
    <citation type="submission" date="2025-08" db="UniProtKB">
        <authorList>
            <consortium name="Ensembl"/>
        </authorList>
    </citation>
    <scope>IDENTIFICATION</scope>
    <source>
        <strain evidence="11">Glennie</strain>
    </source>
</reference>
<dbReference type="InterPro" id="IPR017452">
    <property type="entry name" value="GPCR_Rhodpsn_7TM"/>
</dbReference>
<evidence type="ECO:0000256" key="2">
    <source>
        <dbReference type="ARBA" id="ARBA00022692"/>
    </source>
</evidence>
<dbReference type="PRINTS" id="PR00245">
    <property type="entry name" value="OLFACTORYR"/>
</dbReference>
<feature type="transmembrane region" description="Helical" evidence="9">
    <location>
        <begin position="238"/>
        <end position="261"/>
    </location>
</feature>
<evidence type="ECO:0000256" key="4">
    <source>
        <dbReference type="ARBA" id="ARBA00023040"/>
    </source>
</evidence>
<keyword evidence="6 8" id="KW-0675">Receptor</keyword>
<keyword evidence="3 9" id="KW-1133">Transmembrane helix</keyword>
<dbReference type="SUPFAM" id="SSF81321">
    <property type="entry name" value="Family A G protein-coupled receptor-like"/>
    <property type="match status" value="1"/>
</dbReference>
<dbReference type="InterPro" id="IPR000276">
    <property type="entry name" value="GPCR_Rhodpsn"/>
</dbReference>
<dbReference type="Gene3D" id="1.20.1070.10">
    <property type="entry name" value="Rhodopsin 7-helix transmembrane proteins"/>
    <property type="match status" value="1"/>
</dbReference>
<dbReference type="CDD" id="cd15413">
    <property type="entry name" value="7tmA_OR8K-like"/>
    <property type="match status" value="1"/>
</dbReference>
<dbReference type="RefSeq" id="XP_007664801.2">
    <property type="nucleotide sequence ID" value="XM_007666611.3"/>
</dbReference>
<dbReference type="Pfam" id="PF13853">
    <property type="entry name" value="7tm_4"/>
    <property type="match status" value="1"/>
</dbReference>
<evidence type="ECO:0000313" key="12">
    <source>
        <dbReference type="Proteomes" id="UP000002279"/>
    </source>
</evidence>
<dbReference type="GO" id="GO:0005886">
    <property type="term" value="C:plasma membrane"/>
    <property type="evidence" value="ECO:0007669"/>
    <property type="project" value="UniProtKB-SubCell"/>
</dbReference>
<dbReference type="PROSITE" id="PS00237">
    <property type="entry name" value="G_PROTEIN_RECEP_F1_1"/>
    <property type="match status" value="1"/>
</dbReference>
<dbReference type="PANTHER" id="PTHR48018">
    <property type="entry name" value="OLFACTORY RECEPTOR"/>
    <property type="match status" value="1"/>
</dbReference>
<dbReference type="GeneTree" id="ENSGT00950000182718"/>
<keyword evidence="9" id="KW-0716">Sensory transduction</keyword>
<dbReference type="InParanoid" id="F6YBW6"/>
<dbReference type="HOGENOM" id="CLU_012526_8_1_1"/>
<feature type="transmembrane region" description="Helical" evidence="9">
    <location>
        <begin position="60"/>
        <end position="79"/>
    </location>
</feature>
<keyword evidence="12" id="KW-1185">Reference proteome</keyword>
<dbReference type="PROSITE" id="PS50262">
    <property type="entry name" value="G_PROTEIN_RECEP_F1_2"/>
    <property type="match status" value="1"/>
</dbReference>
<evidence type="ECO:0000256" key="7">
    <source>
        <dbReference type="ARBA" id="ARBA00023224"/>
    </source>
</evidence>
<feature type="transmembrane region" description="Helical" evidence="9">
    <location>
        <begin position="25"/>
        <end position="48"/>
    </location>
</feature>
<dbReference type="PRINTS" id="PR00237">
    <property type="entry name" value="GPCRRHODOPSN"/>
</dbReference>
<evidence type="ECO:0000256" key="8">
    <source>
        <dbReference type="RuleBase" id="RU000688"/>
    </source>
</evidence>
<evidence type="ECO:0000256" key="3">
    <source>
        <dbReference type="ARBA" id="ARBA00022989"/>
    </source>
</evidence>
<feature type="transmembrane region" description="Helical" evidence="9">
    <location>
        <begin position="207"/>
        <end position="226"/>
    </location>
</feature>
<reference evidence="11" key="3">
    <citation type="submission" date="2025-09" db="UniProtKB">
        <authorList>
            <consortium name="Ensembl"/>
        </authorList>
    </citation>
    <scope>IDENTIFICATION</scope>
    <source>
        <strain evidence="11">Glennie</strain>
    </source>
</reference>
<keyword evidence="7 8" id="KW-0807">Transducer</keyword>
<evidence type="ECO:0000259" key="10">
    <source>
        <dbReference type="PROSITE" id="PS50262"/>
    </source>
</evidence>
<evidence type="ECO:0000256" key="1">
    <source>
        <dbReference type="ARBA" id="ARBA00004141"/>
    </source>
</evidence>
<name>F6YBW6_ORNAN</name>
<evidence type="ECO:0000313" key="11">
    <source>
        <dbReference type="Ensembl" id="ENSOANP00000027064.2"/>
    </source>
</evidence>
<comment type="similarity">
    <text evidence="8">Belongs to the G-protein coupled receptor 1 family.</text>
</comment>
<dbReference type="GO" id="GO:0004930">
    <property type="term" value="F:G protein-coupled receptor activity"/>
    <property type="evidence" value="ECO:0007669"/>
    <property type="project" value="UniProtKB-KW"/>
</dbReference>
<dbReference type="GO" id="GO:0004984">
    <property type="term" value="F:olfactory receptor activity"/>
    <property type="evidence" value="ECO:0007669"/>
    <property type="project" value="InterPro"/>
</dbReference>
<keyword evidence="9" id="KW-1003">Cell membrane</keyword>
<evidence type="ECO:0000256" key="5">
    <source>
        <dbReference type="ARBA" id="ARBA00023136"/>
    </source>
</evidence>
<dbReference type="AlphaFoldDB" id="F6YBW6"/>
<proteinExistence type="inferred from homology"/>
<feature type="transmembrane region" description="Helical" evidence="9">
    <location>
        <begin position="273"/>
        <end position="292"/>
    </location>
</feature>
<organism evidence="11 12">
    <name type="scientific">Ornithorhynchus anatinus</name>
    <name type="common">Duckbill platypus</name>
    <dbReference type="NCBI Taxonomy" id="9258"/>
    <lineage>
        <taxon>Eukaryota</taxon>
        <taxon>Metazoa</taxon>
        <taxon>Chordata</taxon>
        <taxon>Craniata</taxon>
        <taxon>Vertebrata</taxon>
        <taxon>Euteleostomi</taxon>
        <taxon>Mammalia</taxon>
        <taxon>Monotremata</taxon>
        <taxon>Ornithorhynchidae</taxon>
        <taxon>Ornithorhynchus</taxon>
    </lineage>
</organism>
<sequence length="317" mass="35972">MAKGNHSQLSEFILTGLTTLPELQIPLFIVLLLIYCTTVLGNLGLIFLTRTDSRLQTPMYFFLGHLALVDVGYSTAVGPQMLVNLFEERKSISFCLCTVQLCCFITFIITELFLLSAMAYDRYVAICNPLLYKLIISKKVCILLVTIPYIYSLTVALFTVVFTFRSSFCGNNVIDHFYCDSLPILALSCSDTRVIEYFILGDSTFNLIFSLLVVLVSYIFIISNILKIRSAQGRCKVFSTCGSHLMGVTVFYGTLIFMYMRPQASHSFETDKMASLFYTQVIPMLNPLIYSLRNREVKEALERTVTACWLHFKLLKS</sequence>
<dbReference type="OMA" id="IMFITTE"/>
<dbReference type="InterPro" id="IPR000725">
    <property type="entry name" value="Olfact_rcpt"/>
</dbReference>
<dbReference type="Proteomes" id="UP000002279">
    <property type="component" value="Chromosome 3"/>
</dbReference>
<keyword evidence="9" id="KW-0552">Olfaction</keyword>
<feature type="domain" description="G-protein coupled receptors family 1 profile" evidence="10">
    <location>
        <begin position="41"/>
        <end position="290"/>
    </location>
</feature>
<dbReference type="Ensembl" id="ENSOANT00000030864.2">
    <property type="protein sequence ID" value="ENSOANP00000027064.2"/>
    <property type="gene ID" value="ENSOANG00000021260.2"/>
</dbReference>
<dbReference type="FunFam" id="1.20.1070.10:FF:000003">
    <property type="entry name" value="Olfactory receptor"/>
    <property type="match status" value="1"/>
</dbReference>
<evidence type="ECO:0000256" key="9">
    <source>
        <dbReference type="RuleBase" id="RU363047"/>
    </source>
</evidence>
<keyword evidence="2 8" id="KW-0812">Transmembrane</keyword>
<dbReference type="Bgee" id="ENSOANG00000021260">
    <property type="expression patterns" value="Expressed in testis"/>
</dbReference>
<dbReference type="KEGG" id="oaa:100681323"/>
<dbReference type="OrthoDB" id="9011197at2759"/>
<keyword evidence="5 9" id="KW-0472">Membrane</keyword>
<dbReference type="STRING" id="9258.ENSOANP00000027064"/>
<protein>
    <recommendedName>
        <fullName evidence="9">Olfactory receptor</fullName>
    </recommendedName>
</protein>
<dbReference type="eggNOG" id="ENOG502SHX8">
    <property type="taxonomic scope" value="Eukaryota"/>
</dbReference>